<evidence type="ECO:0000256" key="5">
    <source>
        <dbReference type="ARBA" id="ARBA00022741"/>
    </source>
</evidence>
<dbReference type="GO" id="GO:0005886">
    <property type="term" value="C:plasma membrane"/>
    <property type="evidence" value="ECO:0007669"/>
    <property type="project" value="UniProtKB-SubCell"/>
</dbReference>
<evidence type="ECO:0000256" key="3">
    <source>
        <dbReference type="ARBA" id="ARBA00022475"/>
    </source>
</evidence>
<accession>A0A0R1YVD7</accession>
<organism evidence="11 12">
    <name type="scientific">Lentilactobacillus parabuchneri DSM 5707 = NBRC 107865</name>
    <dbReference type="NCBI Taxonomy" id="1423784"/>
    <lineage>
        <taxon>Bacteria</taxon>
        <taxon>Bacillati</taxon>
        <taxon>Bacillota</taxon>
        <taxon>Bacilli</taxon>
        <taxon>Lactobacillales</taxon>
        <taxon>Lactobacillaceae</taxon>
        <taxon>Lentilactobacillus</taxon>
    </lineage>
</organism>
<dbReference type="Gene3D" id="3.40.50.300">
    <property type="entry name" value="P-loop containing nucleotide triphosphate hydrolases"/>
    <property type="match status" value="1"/>
</dbReference>
<dbReference type="RefSeq" id="WP_057908969.1">
    <property type="nucleotide sequence ID" value="NZ_AZGK01000009.1"/>
</dbReference>
<dbReference type="InterPro" id="IPR027417">
    <property type="entry name" value="P-loop_NTPase"/>
</dbReference>
<feature type="domain" description="ABC transporter" evidence="10">
    <location>
        <begin position="1"/>
        <end position="235"/>
    </location>
</feature>
<dbReference type="InterPro" id="IPR003593">
    <property type="entry name" value="AAA+_ATPase"/>
</dbReference>
<dbReference type="PANTHER" id="PTHR42771">
    <property type="entry name" value="IRON(3+)-HYDROXAMATE IMPORT ATP-BINDING PROTEIN FHUC"/>
    <property type="match status" value="1"/>
</dbReference>
<evidence type="ECO:0000259" key="10">
    <source>
        <dbReference type="PROSITE" id="PS50893"/>
    </source>
</evidence>
<dbReference type="CDD" id="cd03214">
    <property type="entry name" value="ABC_Iron-Siderophores_B12_Hemin"/>
    <property type="match status" value="1"/>
</dbReference>
<dbReference type="PANTHER" id="PTHR42771:SF4">
    <property type="entry name" value="IRON(3+)-HYDROXAMATE IMPORT ATP-BINDING PROTEIN FHUC"/>
    <property type="match status" value="1"/>
</dbReference>
<dbReference type="EMBL" id="AZGK01000009">
    <property type="protein sequence ID" value="KRM46143.1"/>
    <property type="molecule type" value="Genomic_DNA"/>
</dbReference>
<evidence type="ECO:0000256" key="7">
    <source>
        <dbReference type="ARBA" id="ARBA00023004"/>
    </source>
</evidence>
<keyword evidence="9" id="KW-0472">Membrane</keyword>
<protein>
    <submittedName>
        <fullName evidence="11">Iron-chelate-transporting ATPase</fullName>
    </submittedName>
</protein>
<dbReference type="GO" id="GO:0016887">
    <property type="term" value="F:ATP hydrolysis activity"/>
    <property type="evidence" value="ECO:0007669"/>
    <property type="project" value="InterPro"/>
</dbReference>
<dbReference type="FunFam" id="3.40.50.300:FF:000134">
    <property type="entry name" value="Iron-enterobactin ABC transporter ATP-binding protein"/>
    <property type="match status" value="1"/>
</dbReference>
<comment type="caution">
    <text evidence="11">The sequence shown here is derived from an EMBL/GenBank/DDBJ whole genome shotgun (WGS) entry which is preliminary data.</text>
</comment>
<gene>
    <name evidence="11" type="ORF">FC51_GL002347</name>
</gene>
<keyword evidence="8" id="KW-0406">Ion transport</keyword>
<dbReference type="InterPro" id="IPR003439">
    <property type="entry name" value="ABC_transporter-like_ATP-bd"/>
</dbReference>
<comment type="subcellular location">
    <subcellularLocation>
        <location evidence="1">Cell membrane</location>
        <topology evidence="1">Peripheral membrane protein</topology>
    </subcellularLocation>
</comment>
<evidence type="ECO:0000313" key="11">
    <source>
        <dbReference type="EMBL" id="KRM46143.1"/>
    </source>
</evidence>
<dbReference type="Proteomes" id="UP000051957">
    <property type="component" value="Unassembled WGS sequence"/>
</dbReference>
<evidence type="ECO:0000256" key="8">
    <source>
        <dbReference type="ARBA" id="ARBA00023065"/>
    </source>
</evidence>
<evidence type="ECO:0000256" key="1">
    <source>
        <dbReference type="ARBA" id="ARBA00004202"/>
    </source>
</evidence>
<name>A0A0R1YVD7_9LACO</name>
<keyword evidence="2" id="KW-0813">Transport</keyword>
<evidence type="ECO:0000256" key="4">
    <source>
        <dbReference type="ARBA" id="ARBA00022496"/>
    </source>
</evidence>
<dbReference type="GO" id="GO:0005524">
    <property type="term" value="F:ATP binding"/>
    <property type="evidence" value="ECO:0007669"/>
    <property type="project" value="UniProtKB-KW"/>
</dbReference>
<evidence type="ECO:0000256" key="6">
    <source>
        <dbReference type="ARBA" id="ARBA00022840"/>
    </source>
</evidence>
<keyword evidence="3" id="KW-1003">Cell membrane</keyword>
<dbReference type="SMART" id="SM00382">
    <property type="entry name" value="AAA"/>
    <property type="match status" value="1"/>
</dbReference>
<keyword evidence="4" id="KW-0410">Iron transport</keyword>
<dbReference type="PATRIC" id="fig|1423784.4.peg.2392"/>
<dbReference type="InterPro" id="IPR017871">
    <property type="entry name" value="ABC_transporter-like_CS"/>
</dbReference>
<dbReference type="GO" id="GO:0006826">
    <property type="term" value="P:iron ion transport"/>
    <property type="evidence" value="ECO:0007669"/>
    <property type="project" value="UniProtKB-KW"/>
</dbReference>
<proteinExistence type="predicted"/>
<keyword evidence="6" id="KW-0067">ATP-binding</keyword>
<dbReference type="InterPro" id="IPR051535">
    <property type="entry name" value="Siderophore_ABC-ATPase"/>
</dbReference>
<keyword evidence="5" id="KW-0547">Nucleotide-binding</keyword>
<dbReference type="PROSITE" id="PS00211">
    <property type="entry name" value="ABC_TRANSPORTER_1"/>
    <property type="match status" value="1"/>
</dbReference>
<dbReference type="GeneID" id="69803544"/>
<dbReference type="AlphaFoldDB" id="A0A0R1YVD7"/>
<dbReference type="SUPFAM" id="SSF52540">
    <property type="entry name" value="P-loop containing nucleoside triphosphate hydrolases"/>
    <property type="match status" value="1"/>
</dbReference>
<reference evidence="11 12" key="1">
    <citation type="journal article" date="2015" name="Genome Announc.">
        <title>Expanding the biotechnology potential of lactobacilli through comparative genomics of 213 strains and associated genera.</title>
        <authorList>
            <person name="Sun Z."/>
            <person name="Harris H.M."/>
            <person name="McCann A."/>
            <person name="Guo C."/>
            <person name="Argimon S."/>
            <person name="Zhang W."/>
            <person name="Yang X."/>
            <person name="Jeffery I.B."/>
            <person name="Cooney J.C."/>
            <person name="Kagawa T.F."/>
            <person name="Liu W."/>
            <person name="Song Y."/>
            <person name="Salvetti E."/>
            <person name="Wrobel A."/>
            <person name="Rasinkangas P."/>
            <person name="Parkhill J."/>
            <person name="Rea M.C."/>
            <person name="O'Sullivan O."/>
            <person name="Ritari J."/>
            <person name="Douillard F.P."/>
            <person name="Paul Ross R."/>
            <person name="Yang R."/>
            <person name="Briner A.E."/>
            <person name="Felis G.E."/>
            <person name="de Vos W.M."/>
            <person name="Barrangou R."/>
            <person name="Klaenhammer T.R."/>
            <person name="Caufield P.W."/>
            <person name="Cui Y."/>
            <person name="Zhang H."/>
            <person name="O'Toole P.W."/>
        </authorList>
    </citation>
    <scope>NUCLEOTIDE SEQUENCE [LARGE SCALE GENOMIC DNA]</scope>
    <source>
        <strain evidence="11 12">DSM 5707</strain>
    </source>
</reference>
<dbReference type="PROSITE" id="PS50893">
    <property type="entry name" value="ABC_TRANSPORTER_2"/>
    <property type="match status" value="1"/>
</dbReference>
<sequence>MELNQVSYHYPQQKMLLNQITATVPEDQILSIIGPNGAGKSTLLKLLAGLIQPTSGKVLLNDQPISNFSRKTLATKVAVVSQQNDIFDDMKVIDIVKTGRLAHHNLLATIDDSEVADYITATNLAELAQRPISSLSGGQRQRVWLASALAQEPQYLLLDEPTTYLDIHYQAELMTILKRLHEQQQMTIIMVLHDINQAFRISDQLWLVKDGQLVKQGRPADCYDQQLLEQIFGTNIQIVDVPNYGRYIVEIADAQPNFAE</sequence>
<dbReference type="Pfam" id="PF00005">
    <property type="entry name" value="ABC_tran"/>
    <property type="match status" value="1"/>
</dbReference>
<keyword evidence="7" id="KW-0408">Iron</keyword>
<evidence type="ECO:0000256" key="9">
    <source>
        <dbReference type="ARBA" id="ARBA00023136"/>
    </source>
</evidence>
<evidence type="ECO:0000313" key="12">
    <source>
        <dbReference type="Proteomes" id="UP000051957"/>
    </source>
</evidence>
<evidence type="ECO:0000256" key="2">
    <source>
        <dbReference type="ARBA" id="ARBA00022448"/>
    </source>
</evidence>